<sequence>AAPPVGAAGAALGALRGRSLRDALLVAQVAALARAGRGQTVLDVLDAALLDAARAGRAGTVGRLASSLLRSAGAWPWPTYGDDPGPLLERLRSLEPFVERDPAAHARLLAATAIGRCYDPDPTVPERLSARALAIADALGDEDAIADALLGRLLTYSGVAAHADEIIVLADRLIGLSHREARVDAAIARAVASMAHLSLGDVAAATEAVRLAVAETDVLQLPVIRVQLRWMEGTLATWRGDFDEANRHYDIGTRVHLQTELYYAGSAALARLSLRRERDDLATADPAGTFEWEPWDAAIAAARHDAVTAEQRLTSWLDEQNAWIWITLGHVTLLADTAVEAGLVDVAPRLLALLDPYAGRIAVVGHIGVINTVDYARGRLLALMGETDRAREILEGTLAFARATGGAPTVARCERALAELDAAPR</sequence>
<organism evidence="1 2">
    <name type="scientific">Solirubrobacter phytolaccae</name>
    <dbReference type="NCBI Taxonomy" id="1404360"/>
    <lineage>
        <taxon>Bacteria</taxon>
        <taxon>Bacillati</taxon>
        <taxon>Actinomycetota</taxon>
        <taxon>Thermoleophilia</taxon>
        <taxon>Solirubrobacterales</taxon>
        <taxon>Solirubrobacteraceae</taxon>
        <taxon>Solirubrobacter</taxon>
    </lineage>
</organism>
<reference evidence="1" key="1">
    <citation type="submission" date="2022-10" db="EMBL/GenBank/DDBJ databases">
        <title>The WGS of Solirubrobacter phytolaccae KCTC 29190.</title>
        <authorList>
            <person name="Jiang Z."/>
        </authorList>
    </citation>
    <scope>NUCLEOTIDE SEQUENCE</scope>
    <source>
        <strain evidence="1">KCTC 29190</strain>
    </source>
</reference>
<feature type="non-terminal residue" evidence="1">
    <location>
        <position position="1"/>
    </location>
</feature>
<dbReference type="Proteomes" id="UP001147653">
    <property type="component" value="Unassembled WGS sequence"/>
</dbReference>
<dbReference type="EMBL" id="JAPDDP010000137">
    <property type="protein sequence ID" value="MDA0185724.1"/>
    <property type="molecule type" value="Genomic_DNA"/>
</dbReference>
<keyword evidence="2" id="KW-1185">Reference proteome</keyword>
<comment type="caution">
    <text evidence="1">The sequence shown here is derived from an EMBL/GenBank/DDBJ whole genome shotgun (WGS) entry which is preliminary data.</text>
</comment>
<accession>A0A9X3NI68</accession>
<evidence type="ECO:0000313" key="1">
    <source>
        <dbReference type="EMBL" id="MDA0185724.1"/>
    </source>
</evidence>
<evidence type="ECO:0000313" key="2">
    <source>
        <dbReference type="Proteomes" id="UP001147653"/>
    </source>
</evidence>
<name>A0A9X3NI68_9ACTN</name>
<gene>
    <name evidence="1" type="ORF">OJ997_35800</name>
</gene>
<proteinExistence type="predicted"/>
<dbReference type="AlphaFoldDB" id="A0A9X3NI68"/>
<protein>
    <submittedName>
        <fullName evidence="1">Uncharacterized protein</fullName>
    </submittedName>
</protein>